<gene>
    <name evidence="1" type="ORF">Catovirus_2_188</name>
</gene>
<reference evidence="1" key="1">
    <citation type="journal article" date="2017" name="Science">
        <title>Giant viruses with an expanded complement of translation system components.</title>
        <authorList>
            <person name="Schulz F."/>
            <person name="Yutin N."/>
            <person name="Ivanova N.N."/>
            <person name="Ortega D.R."/>
            <person name="Lee T.K."/>
            <person name="Vierheilig J."/>
            <person name="Daims H."/>
            <person name="Horn M."/>
            <person name="Wagner M."/>
            <person name="Jensen G.J."/>
            <person name="Kyrpides N.C."/>
            <person name="Koonin E.V."/>
            <person name="Woyke T."/>
        </authorList>
    </citation>
    <scope>NUCLEOTIDE SEQUENCE</scope>
    <source>
        <strain evidence="1">CTV1</strain>
    </source>
</reference>
<proteinExistence type="predicted"/>
<evidence type="ECO:0000313" key="1">
    <source>
        <dbReference type="EMBL" id="ARF09239.1"/>
    </source>
</evidence>
<accession>A0A1V0SC13</accession>
<dbReference type="EMBL" id="KY684084">
    <property type="protein sequence ID" value="ARF09239.1"/>
    <property type="molecule type" value="Genomic_DNA"/>
</dbReference>
<name>A0A1V0SC13_9VIRU</name>
<protein>
    <submittedName>
        <fullName evidence="1">Uncharacterized protein</fullName>
    </submittedName>
</protein>
<sequence>MSILYYTPTTIVTSESPLPIIPTKLPSLPLITPIITTINPLVNFPLHPSLDLNRDKDFQNKVTKYFYYKTLDKWLKKEKDMLEILNFLKIVNGEVKLISNMNEYNQKANSDKQDDVEKKVKFIEDNILSKDDVNNILRKYVKETTTNWYDLQEKATYFIKEIIKKFLKHKLKDAIEGKTRRSDS</sequence>
<organism evidence="1">
    <name type="scientific">Catovirus CTV1</name>
    <dbReference type="NCBI Taxonomy" id="1977631"/>
    <lineage>
        <taxon>Viruses</taxon>
        <taxon>Varidnaviria</taxon>
        <taxon>Bamfordvirae</taxon>
        <taxon>Nucleocytoviricota</taxon>
        <taxon>Megaviricetes</taxon>
        <taxon>Imitervirales</taxon>
        <taxon>Mimiviridae</taxon>
        <taxon>Klosneuvirinae</taxon>
        <taxon>Catovirus</taxon>
    </lineage>
</organism>